<organism evidence="2 3">
    <name type="scientific">[Phormidium ambiguum] IAM M-71</name>
    <dbReference type="NCBI Taxonomy" id="454136"/>
    <lineage>
        <taxon>Bacteria</taxon>
        <taxon>Bacillati</taxon>
        <taxon>Cyanobacteriota</taxon>
        <taxon>Cyanophyceae</taxon>
        <taxon>Oscillatoriophycideae</taxon>
        <taxon>Aerosakkonematales</taxon>
        <taxon>Aerosakkonemataceae</taxon>
        <taxon>Floridanema</taxon>
    </lineage>
</organism>
<evidence type="ECO:0000313" key="3">
    <source>
        <dbReference type="Proteomes" id="UP000185860"/>
    </source>
</evidence>
<gene>
    <name evidence="2" type="ORF">NIES2119_14290</name>
</gene>
<feature type="domain" description="DUF4142" evidence="1">
    <location>
        <begin position="51"/>
        <end position="186"/>
    </location>
</feature>
<evidence type="ECO:0000313" key="2">
    <source>
        <dbReference type="EMBL" id="OKH37409.1"/>
    </source>
</evidence>
<reference evidence="2 3" key="1">
    <citation type="submission" date="2016-11" db="EMBL/GenBank/DDBJ databases">
        <title>Draft Genome Sequences of Nine Cyanobacterial Strains from Diverse Habitats.</title>
        <authorList>
            <person name="Zhu T."/>
            <person name="Hou S."/>
            <person name="Lu X."/>
            <person name="Hess W.R."/>
        </authorList>
    </citation>
    <scope>NUCLEOTIDE SEQUENCE [LARGE SCALE GENOMIC DNA]</scope>
    <source>
        <strain evidence="2 3">IAM M-71</strain>
    </source>
</reference>
<evidence type="ECO:0000259" key="1">
    <source>
        <dbReference type="Pfam" id="PF13628"/>
    </source>
</evidence>
<dbReference type="RefSeq" id="WP_084555119.1">
    <property type="nucleotide sequence ID" value="NZ_MRCE01000012.1"/>
</dbReference>
<dbReference type="EMBL" id="MRCE01000012">
    <property type="protein sequence ID" value="OKH37409.1"/>
    <property type="molecule type" value="Genomic_DNA"/>
</dbReference>
<dbReference type="PANTHER" id="PTHR38593">
    <property type="entry name" value="BLR2558 PROTEIN"/>
    <property type="match status" value="1"/>
</dbReference>
<dbReference type="InterPro" id="IPR012347">
    <property type="entry name" value="Ferritin-like"/>
</dbReference>
<sequence>MKNILSASLIGIGMVLSLGFVAVAEQAERQPSTLQNRQNTIEQNQNRLSSSDRLFMERAAQGNMAEIRLSQLALQKASSDDVKQYAQQMIDQHTQANNQLMQLASQKNVTLPKQLDAQHQQIERQLQGLSGTSFDRAYMRAMVNDHAQTTALFQRQTQQGQDRDIVDFASNLLPAIQQHYAMANSMVRDMANR</sequence>
<proteinExistence type="predicted"/>
<accession>A0A1U7IJW6</accession>
<dbReference type="Pfam" id="PF13628">
    <property type="entry name" value="DUF4142"/>
    <property type="match status" value="1"/>
</dbReference>
<dbReference type="InterPro" id="IPR025419">
    <property type="entry name" value="DUF4142"/>
</dbReference>
<dbReference type="Proteomes" id="UP000185860">
    <property type="component" value="Unassembled WGS sequence"/>
</dbReference>
<name>A0A1U7IJW6_9CYAN</name>
<dbReference type="Gene3D" id="1.20.1260.10">
    <property type="match status" value="1"/>
</dbReference>
<dbReference type="STRING" id="454136.NIES2119_14290"/>
<comment type="caution">
    <text evidence="2">The sequence shown here is derived from an EMBL/GenBank/DDBJ whole genome shotgun (WGS) entry which is preliminary data.</text>
</comment>
<dbReference type="OrthoDB" id="9101320at2"/>
<dbReference type="AlphaFoldDB" id="A0A1U7IJW6"/>
<dbReference type="PANTHER" id="PTHR38593:SF1">
    <property type="entry name" value="BLR2558 PROTEIN"/>
    <property type="match status" value="1"/>
</dbReference>
<protein>
    <recommendedName>
        <fullName evidence="1">DUF4142 domain-containing protein</fullName>
    </recommendedName>
</protein>